<keyword evidence="2" id="KW-1185">Reference proteome</keyword>
<protein>
    <recommendedName>
        <fullName evidence="3">Peptidase C39-like domain-containing protein</fullName>
    </recommendedName>
</protein>
<comment type="caution">
    <text evidence="1">The sequence shown here is derived from an EMBL/GenBank/DDBJ whole genome shotgun (WGS) entry which is preliminary data.</text>
</comment>
<evidence type="ECO:0000313" key="1">
    <source>
        <dbReference type="EMBL" id="MBR9729587.1"/>
    </source>
</evidence>
<accession>A0ABS5I6F1</accession>
<evidence type="ECO:0000313" key="2">
    <source>
        <dbReference type="Proteomes" id="UP000811844"/>
    </source>
</evidence>
<name>A0ABS5I6F1_9GAMM</name>
<evidence type="ECO:0008006" key="3">
    <source>
        <dbReference type="Google" id="ProtNLM"/>
    </source>
</evidence>
<dbReference type="EMBL" id="JAAIKR010000025">
    <property type="protein sequence ID" value="MBR9729587.1"/>
    <property type="molecule type" value="Genomic_DNA"/>
</dbReference>
<reference evidence="1 2" key="1">
    <citation type="submission" date="2020-02" db="EMBL/GenBank/DDBJ databases">
        <title>Shewanella WXL01 sp. nov., a marine bacterium isolated from green algae in Luhuitou Fringing Reef (Northern South China Sea).</title>
        <authorList>
            <person name="Wang X."/>
        </authorList>
    </citation>
    <scope>NUCLEOTIDE SEQUENCE [LARGE SCALE GENOMIC DNA]</scope>
    <source>
        <strain evidence="1 2">MCCC 1A01895</strain>
    </source>
</reference>
<organism evidence="1 2">
    <name type="scientific">Shewanella intestini</name>
    <dbReference type="NCBI Taxonomy" id="2017544"/>
    <lineage>
        <taxon>Bacteria</taxon>
        <taxon>Pseudomonadati</taxon>
        <taxon>Pseudomonadota</taxon>
        <taxon>Gammaproteobacteria</taxon>
        <taxon>Alteromonadales</taxon>
        <taxon>Shewanellaceae</taxon>
        <taxon>Shewanella</taxon>
    </lineage>
</organism>
<proteinExistence type="predicted"/>
<dbReference type="Proteomes" id="UP000811844">
    <property type="component" value="Unassembled WGS sequence"/>
</dbReference>
<gene>
    <name evidence="1" type="ORF">G3R48_16580</name>
</gene>
<sequence>MVCENQYTDNGYLEDYLNYYVGCHENYSRTCSRIHFFDGDFDYDKFEQVIVNPTANAERLGNYLGFMVVKPIPMTFIGRTCLKLPENYALPDHAVITREYTADLFGLKLTVSSLAFQEQDRVVAACSSSSIWCLLHALKLRRIKSPAQITMAATESSKIINTFPSTGLNTAEIERALEYFDLRQHQISPHASSNENLPLLKEVVQTYIDSNIPLILGLECQQKQPNVPYKAAGEHAVTIIGYGINQSGEMDKLIVHDDRSGPFSILRFVPDYTVKTTEKKVTVLISEEFYVNTAEIEAHECPEVMVYNNLIIATDPRVRIGFDPIAQTVDGIATLLRSTFTMLASALPGPLKAVVTSKVKLQKSSEYKQKVKTQCVSNKSEILTRNFPKYLWIGEYSVNGKPLFDLVFDSTNLPQGEAYLCSAFYDESAPDTLTKLATVHYDDVIAKREKYTNYSPDFIHQVLRVVKSKNKPNRFFNYLDKVFGRAWMPQLIKNTEIANKQLKEQDCRLVLQHSFDNKNEATTDRFKALLDIQAVRAYEWKKEPEPKEEIQARWLIWVISEFGALFIGEDSDETGHPTLTGARPARIGGELIQKPEDPNTIYVNCFSGRYSKNFANKPEKDIFLSNAMTKISDILGGNDYTFVLDERLNTK</sequence>